<dbReference type="InterPro" id="IPR050951">
    <property type="entry name" value="Retrovirus_Pol_polyprotein"/>
</dbReference>
<dbReference type="PROSITE" id="PS50158">
    <property type="entry name" value="ZF_CCHC"/>
    <property type="match status" value="1"/>
</dbReference>
<dbReference type="EC" id="3.1.26.4" evidence="2"/>
<dbReference type="InterPro" id="IPR043128">
    <property type="entry name" value="Rev_trsase/Diguanyl_cyclase"/>
</dbReference>
<dbReference type="InterPro" id="IPR001878">
    <property type="entry name" value="Znf_CCHC"/>
</dbReference>
<dbReference type="Gene3D" id="3.30.420.10">
    <property type="entry name" value="Ribonuclease H-like superfamily/Ribonuclease H"/>
    <property type="match status" value="1"/>
</dbReference>
<feature type="region of interest" description="Disordered" evidence="5">
    <location>
        <begin position="111"/>
        <end position="142"/>
    </location>
</feature>
<dbReference type="PANTHER" id="PTHR37984:SF15">
    <property type="entry name" value="INTEGRASE CATALYTIC DOMAIN-CONTAINING PROTEIN"/>
    <property type="match status" value="1"/>
</dbReference>
<dbReference type="InterPro" id="IPR021109">
    <property type="entry name" value="Peptidase_aspartic_dom_sf"/>
</dbReference>
<feature type="region of interest" description="Disordered" evidence="5">
    <location>
        <begin position="492"/>
        <end position="514"/>
    </location>
</feature>
<keyword evidence="4" id="KW-0863">Zinc-finger</keyword>
<dbReference type="Gene3D" id="3.10.20.370">
    <property type="match status" value="1"/>
</dbReference>
<dbReference type="Gene3D" id="4.10.60.10">
    <property type="entry name" value="Zinc finger, CCHC-type"/>
    <property type="match status" value="1"/>
</dbReference>
<dbReference type="InterPro" id="IPR043502">
    <property type="entry name" value="DNA/RNA_pol_sf"/>
</dbReference>
<dbReference type="FunFam" id="3.10.10.10:FF:000004">
    <property type="entry name" value="Uncharacterized protein"/>
    <property type="match status" value="1"/>
</dbReference>
<dbReference type="GO" id="GO:0004523">
    <property type="term" value="F:RNA-DNA hybrid ribonuclease activity"/>
    <property type="evidence" value="ECO:0007669"/>
    <property type="project" value="UniProtKB-EC"/>
</dbReference>
<dbReference type="CDD" id="cd01647">
    <property type="entry name" value="RT_LTR"/>
    <property type="match status" value="1"/>
</dbReference>
<dbReference type="GO" id="GO:0003676">
    <property type="term" value="F:nucleic acid binding"/>
    <property type="evidence" value="ECO:0007669"/>
    <property type="project" value="InterPro"/>
</dbReference>
<dbReference type="PROSITE" id="PS50994">
    <property type="entry name" value="INTEGRASE"/>
    <property type="match status" value="1"/>
</dbReference>
<dbReference type="FunFam" id="3.30.420.10:FF:000269">
    <property type="entry name" value="Uncharacterized protein"/>
    <property type="match status" value="1"/>
</dbReference>
<keyword evidence="4" id="KW-0479">Metal-binding</keyword>
<dbReference type="SUPFAM" id="SSF53098">
    <property type="entry name" value="Ribonuclease H-like"/>
    <property type="match status" value="1"/>
</dbReference>
<dbReference type="FunFam" id="3.30.70.270:FF:000020">
    <property type="entry name" value="Transposon Tf2-6 polyprotein-like Protein"/>
    <property type="match status" value="1"/>
</dbReference>
<evidence type="ECO:0000259" key="7">
    <source>
        <dbReference type="PROSITE" id="PS50878"/>
    </source>
</evidence>
<dbReference type="Gene3D" id="1.10.340.70">
    <property type="match status" value="1"/>
</dbReference>
<dbReference type="InterPro" id="IPR048270">
    <property type="entry name" value="PNMA_C"/>
</dbReference>
<keyword evidence="10" id="KW-1185">Reference proteome</keyword>
<protein>
    <recommendedName>
        <fullName evidence="3">Gypsy retrotransposon integrase-like protein 1</fullName>
        <ecNumber evidence="2">3.1.26.4</ecNumber>
    </recommendedName>
</protein>
<feature type="domain" description="Integrase catalytic" evidence="8">
    <location>
        <begin position="1554"/>
        <end position="1712"/>
    </location>
</feature>
<evidence type="ECO:0000256" key="3">
    <source>
        <dbReference type="ARBA" id="ARBA00039658"/>
    </source>
</evidence>
<feature type="domain" description="CCHC-type" evidence="6">
    <location>
        <begin position="525"/>
        <end position="538"/>
    </location>
</feature>
<dbReference type="Pfam" id="PF17919">
    <property type="entry name" value="RT_RNaseH_2"/>
    <property type="match status" value="1"/>
</dbReference>
<evidence type="ECO:0000256" key="4">
    <source>
        <dbReference type="PROSITE-ProRule" id="PRU00047"/>
    </source>
</evidence>
<dbReference type="InterPro" id="IPR001584">
    <property type="entry name" value="Integrase_cat-core"/>
</dbReference>
<dbReference type="FunFam" id="3.10.20.370:FF:000001">
    <property type="entry name" value="Retrovirus-related Pol polyprotein from transposon 17.6-like protein"/>
    <property type="match status" value="1"/>
</dbReference>
<dbReference type="GO" id="GO:0015074">
    <property type="term" value="P:DNA integration"/>
    <property type="evidence" value="ECO:0007669"/>
    <property type="project" value="InterPro"/>
</dbReference>
<dbReference type="InterPro" id="IPR012337">
    <property type="entry name" value="RNaseH-like_sf"/>
</dbReference>
<dbReference type="PANTHER" id="PTHR37984">
    <property type="entry name" value="PROTEIN CBG26694"/>
    <property type="match status" value="1"/>
</dbReference>
<sequence>MPRTQCMVGVSQQFKKRESWTPWEVFPSVSSEEPLHQELWSAVAAGLWLMDPGGLVLTSSPLWALGWCPVAAGGSAPGADSSSDDAFFGSSVPGLIYWFPTFFLEAPLTERETCRDPPPPHPLTRQSSGDPLESQAPSREKVVAEDVPQEVLASEGTPGWPLVTAFNTPTSEDDFSVKLKALLQAEGKSLDDVQALFTESQPPAPSSAESLIRAVTDLLDKTSKPASESGGYRRLRIFSGIVPTPAGEEQFDHWLEQAYLMVEESDGSDKDKRRRIMESLKGPALELIKAIRLSDPDVTADKCLEALESAFGLSESGDDLYFSFRLLQQQPGEKLSDFLRRLERALTKVVQRDGLAARDMDRARINQLLKGAVNADLMLLQLRLRERKANPPTFLELLKEIRKEEEYEASKVKLNQSVHTVHAKVQAESKQSEIQNLRAEIKEVKSMFAALATQSQPEVETPEKHSTRPESAASFDPEVQALKKQVKHLQQKVNSKTNRHQSSSQTTVMAVNSPVKKTETEERFCYRCGENGHLAGKCNRPENQNKVIQRLLQALKKAKTGSPQTNSESTSQDPACTVRKSAVDVLQLTGIPEGLIGPPSVEPLKVNGHLCDALLDSGSRVSIIFESWYRKYLSSTPIYPVTKLDIWGLSDSSYPYLGYVVVDMEFPKKVTGAPTTMSVLALICPDPPGPDQTPVIIGTNAKASLSKRLSQLCTDTSGVPAHAFGIQSFCPSSETSNPIATQEEDDGVGFVKWEGPGSLTLSAGSSLKANCTVVLDQPLPKEILMVEASTNSPLPAEVFVQPMVIPSSAIEQSQCTVLIQNESLKNVTLPVGTIIGRLCIADVVTSLPSHESESRAFDTSQINFGESPVPETWKARLCQKLAERATVFSFDELDVGLAKGVEHSIRMSDPRPFRERSRRIAPADIDDVRRHIQKLLAAGIIKESRSPYASPIVIVRKKNGDVRMCIDYRTLNSRTIPDQYTTPRIDEALDCLSGSKWFSVLDLRSGYYQIAMKEEDKEKTAFICPLGFYQFERMPQGITGAPATFQRLMEKAVGDMNLLQVLVYLDDLIVFGRTLEEHEERLVKVLDRLQEVGLKISLDKCQFCQTKVKYVGHIVSADGISADPAKIEAVTNWPRPYNLKTLRSFLGFCGYYRRFIKSYSSIVHPLTDLTKGYPPKQKGKSPIKSQKSTYLDEKEPFGSRWDENCTEAFEKIKHCLTNAPVLAFADPNKPYVLHVDASLSGIGAVLYQNYAEGLRPVAFASRKLSSSERNYPIHQLEFLSLKWAIVEKFHDYLYGARFTVRTDNNPLTYVLTTAKLNATGHRWLSDLSVYDFDIIYRPGRNNIDADLLSRMELNEDFEWQSISHSGVKSICQRVGALDSPKESPKYVEQLGAPPECIPEVYAYPTRMQLNTLSQMSRQELVTAQSQDTVIQTTIQAMKSGKWPEDIKSKPEVLSMKRDIGKLVMKDGLLHRVSTSNTGKQTNQLVLPAEFRTVVLKSLHDDLGHLGVERTTDMLRSRFFWPKMATDVEQYIKNCGECVLRKTPSQRAAPLHQIVSTGPMDLVCIDFLSMEPDSKGISNVLVVTDHFTRYAQAFPTKNQTALTVAKILVEKYFIHYGLPSRIHSDQGRDFESRLIKELLKILGIRKSRTTPYHPQGDPQPERFNRTLLSMLGTLSQEKKRQWSQHVTHLVHAYNSTKCDSTGYSPYFLMFGREAKLPVDLCFGASPDDNEERQHSAYVTKLKNDLQSAYQMAAEVSTKTHLKNKRVYDKKWDTRILNLETEFW</sequence>
<dbReference type="SUPFAM" id="SSF56672">
    <property type="entry name" value="DNA/RNA polymerases"/>
    <property type="match status" value="1"/>
</dbReference>
<reference evidence="10" key="1">
    <citation type="submission" date="2024-04" db="EMBL/GenBank/DDBJ databases">
        <title>Salinicola lusitanus LLJ914,a marine bacterium isolated from the Okinawa Trough.</title>
        <authorList>
            <person name="Li J."/>
        </authorList>
    </citation>
    <scope>NUCLEOTIDE SEQUENCE [LARGE SCALE GENOMIC DNA]</scope>
</reference>
<evidence type="ECO:0000256" key="1">
    <source>
        <dbReference type="ARBA" id="ARBA00010879"/>
    </source>
</evidence>
<dbReference type="SUPFAM" id="SSF50630">
    <property type="entry name" value="Acid proteases"/>
    <property type="match status" value="1"/>
</dbReference>
<evidence type="ECO:0000256" key="2">
    <source>
        <dbReference type="ARBA" id="ARBA00012180"/>
    </source>
</evidence>
<dbReference type="GO" id="GO:0008270">
    <property type="term" value="F:zinc ion binding"/>
    <property type="evidence" value="ECO:0007669"/>
    <property type="project" value="UniProtKB-KW"/>
</dbReference>
<feature type="domain" description="Reverse transcriptase" evidence="7">
    <location>
        <begin position="936"/>
        <end position="1115"/>
    </location>
</feature>
<keyword evidence="4" id="KW-0862">Zinc</keyword>
<dbReference type="Pfam" id="PF17921">
    <property type="entry name" value="Integrase_H2C2"/>
    <property type="match status" value="1"/>
</dbReference>
<dbReference type="Gene3D" id="3.10.10.10">
    <property type="entry name" value="HIV Type 1 Reverse Transcriptase, subunit A, domain 1"/>
    <property type="match status" value="1"/>
</dbReference>
<evidence type="ECO:0000313" key="10">
    <source>
        <dbReference type="Proteomes" id="UP001460270"/>
    </source>
</evidence>
<comment type="caution">
    <text evidence="9">The sequence shown here is derived from an EMBL/GenBank/DDBJ whole genome shotgun (WGS) entry which is preliminary data.</text>
</comment>
<evidence type="ECO:0000259" key="6">
    <source>
        <dbReference type="PROSITE" id="PS50158"/>
    </source>
</evidence>
<feature type="region of interest" description="Disordered" evidence="5">
    <location>
        <begin position="453"/>
        <end position="474"/>
    </location>
</feature>
<feature type="compositionally biased region" description="Polar residues" evidence="5">
    <location>
        <begin position="494"/>
        <end position="510"/>
    </location>
</feature>
<proteinExistence type="inferred from homology"/>
<evidence type="ECO:0000259" key="8">
    <source>
        <dbReference type="PROSITE" id="PS50994"/>
    </source>
</evidence>
<dbReference type="InterPro" id="IPR041588">
    <property type="entry name" value="Integrase_H2C2"/>
</dbReference>
<organism evidence="9 10">
    <name type="scientific">Mugilogobius chulae</name>
    <name type="common">yellowstripe goby</name>
    <dbReference type="NCBI Taxonomy" id="88201"/>
    <lineage>
        <taxon>Eukaryota</taxon>
        <taxon>Metazoa</taxon>
        <taxon>Chordata</taxon>
        <taxon>Craniata</taxon>
        <taxon>Vertebrata</taxon>
        <taxon>Euteleostomi</taxon>
        <taxon>Actinopterygii</taxon>
        <taxon>Neopterygii</taxon>
        <taxon>Teleostei</taxon>
        <taxon>Neoteleostei</taxon>
        <taxon>Acanthomorphata</taxon>
        <taxon>Gobiaria</taxon>
        <taxon>Gobiiformes</taxon>
        <taxon>Gobioidei</taxon>
        <taxon>Gobiidae</taxon>
        <taxon>Gobionellinae</taxon>
        <taxon>Mugilogobius</taxon>
    </lineage>
</organism>
<dbReference type="FunFam" id="1.10.340.70:FF:000001">
    <property type="entry name" value="Retrovirus-related Pol polyprotein from transposon gypsy-like Protein"/>
    <property type="match status" value="1"/>
</dbReference>
<dbReference type="Pfam" id="PF14893">
    <property type="entry name" value="PNMA"/>
    <property type="match status" value="1"/>
</dbReference>
<gene>
    <name evidence="9" type="ORF">WMY93_027207</name>
</gene>
<dbReference type="Gene3D" id="3.30.70.270">
    <property type="match status" value="2"/>
</dbReference>
<evidence type="ECO:0000313" key="9">
    <source>
        <dbReference type="EMBL" id="KAK7884084.1"/>
    </source>
</evidence>
<comment type="similarity">
    <text evidence="1">Belongs to the beta type-B retroviral polymerase family. HERV class-II K(HML-2) pol subfamily.</text>
</comment>
<evidence type="ECO:0000256" key="5">
    <source>
        <dbReference type="SAM" id="MobiDB-lite"/>
    </source>
</evidence>
<dbReference type="Pfam" id="PF00665">
    <property type="entry name" value="rve"/>
    <property type="match status" value="1"/>
</dbReference>
<dbReference type="InterPro" id="IPR036397">
    <property type="entry name" value="RNaseH_sf"/>
</dbReference>
<dbReference type="Proteomes" id="UP001460270">
    <property type="component" value="Unassembled WGS sequence"/>
</dbReference>
<dbReference type="InterPro" id="IPR000477">
    <property type="entry name" value="RT_dom"/>
</dbReference>
<dbReference type="Pfam" id="PF00078">
    <property type="entry name" value="RVT_1"/>
    <property type="match status" value="1"/>
</dbReference>
<dbReference type="PROSITE" id="PS50878">
    <property type="entry name" value="RT_POL"/>
    <property type="match status" value="1"/>
</dbReference>
<dbReference type="InterPro" id="IPR041577">
    <property type="entry name" value="RT_RNaseH_2"/>
</dbReference>
<name>A0AAW0MZ25_9GOBI</name>
<accession>A0AAW0MZ25</accession>
<dbReference type="EMBL" id="JBBPFD010000020">
    <property type="protein sequence ID" value="KAK7884084.1"/>
    <property type="molecule type" value="Genomic_DNA"/>
</dbReference>
<dbReference type="CDD" id="cd09274">
    <property type="entry name" value="RNase_HI_RT_Ty3"/>
    <property type="match status" value="1"/>
</dbReference>